<accession>A0A816JJT9</accession>
<organism evidence="1">
    <name type="scientific">Brassica napus</name>
    <name type="common">Rape</name>
    <dbReference type="NCBI Taxonomy" id="3708"/>
    <lineage>
        <taxon>Eukaryota</taxon>
        <taxon>Viridiplantae</taxon>
        <taxon>Streptophyta</taxon>
        <taxon>Embryophyta</taxon>
        <taxon>Tracheophyta</taxon>
        <taxon>Spermatophyta</taxon>
        <taxon>Magnoliopsida</taxon>
        <taxon>eudicotyledons</taxon>
        <taxon>Gunneridae</taxon>
        <taxon>Pentapetalae</taxon>
        <taxon>rosids</taxon>
        <taxon>malvids</taxon>
        <taxon>Brassicales</taxon>
        <taxon>Brassicaceae</taxon>
        <taxon>Brassiceae</taxon>
        <taxon>Brassica</taxon>
    </lineage>
</organism>
<evidence type="ECO:0000313" key="1">
    <source>
        <dbReference type="EMBL" id="CAF1858112.1"/>
    </source>
</evidence>
<proteinExistence type="predicted"/>
<name>A0A816JJT9_BRANA</name>
<protein>
    <submittedName>
        <fullName evidence="1">(rape) hypothetical protein</fullName>
    </submittedName>
</protein>
<reference evidence="1" key="1">
    <citation type="submission" date="2021-01" db="EMBL/GenBank/DDBJ databases">
        <authorList>
            <consortium name="Genoscope - CEA"/>
            <person name="William W."/>
        </authorList>
    </citation>
    <scope>NUCLEOTIDE SEQUENCE</scope>
</reference>
<gene>
    <name evidence="1" type="ORF">DARMORV10_C04P44370.1</name>
</gene>
<dbReference type="EMBL" id="HG994368">
    <property type="protein sequence ID" value="CAF1858112.1"/>
    <property type="molecule type" value="Genomic_DNA"/>
</dbReference>
<dbReference type="Proteomes" id="UP001295469">
    <property type="component" value="Chromosome C04"/>
</dbReference>
<sequence length="69" mass="7769">MPNAATDVYHKLFLNNSNKQSMETPSEAFVASTLYEVEEDRVGVPLLSEIYEVLWKLGLRSIPLCSPLL</sequence>
<dbReference type="AlphaFoldDB" id="A0A816JJT9"/>